<accession>M3FQJ5</accession>
<organism evidence="2 3">
    <name type="scientific">Streptomyces bottropensis ATCC 25435</name>
    <dbReference type="NCBI Taxonomy" id="1054862"/>
    <lineage>
        <taxon>Bacteria</taxon>
        <taxon>Bacillati</taxon>
        <taxon>Actinomycetota</taxon>
        <taxon>Actinomycetes</taxon>
        <taxon>Kitasatosporales</taxon>
        <taxon>Streptomycetaceae</taxon>
        <taxon>Streptomyces</taxon>
    </lineage>
</organism>
<sequence>MPVFFTAPAVVEPTPVGTRIFSSHYRLPGLCPVRLPTSGSHAETRGFRCSTSEYGPAHPTAQRKCVRPAAGHPQTRPHPLERLALGNVYSGVVRASRHGEFTSGGLLRSLCQGCA</sequence>
<evidence type="ECO:0000256" key="1">
    <source>
        <dbReference type="SAM" id="MobiDB-lite"/>
    </source>
</evidence>
<reference evidence="3" key="1">
    <citation type="journal article" date="2013" name="Genome Announc.">
        <title>Draft Genome Sequence of Streptomyces bottropensis ATCC 25435, a Bottromycin-Producing Actinomycete.</title>
        <authorList>
            <person name="Zhang H."/>
            <person name="Zhou W."/>
            <person name="Zhuang Y."/>
            <person name="Liang X."/>
            <person name="Liu T."/>
        </authorList>
    </citation>
    <scope>NUCLEOTIDE SEQUENCE [LARGE SCALE GENOMIC DNA]</scope>
    <source>
        <strain evidence="3">ATCC 25435</strain>
    </source>
</reference>
<dbReference type="EMBL" id="KB405067">
    <property type="protein sequence ID" value="EMF55220.1"/>
    <property type="molecule type" value="Genomic_DNA"/>
</dbReference>
<feature type="region of interest" description="Disordered" evidence="1">
    <location>
        <begin position="52"/>
        <end position="78"/>
    </location>
</feature>
<name>M3FQJ5_9ACTN</name>
<dbReference type="AlphaFoldDB" id="M3FQJ5"/>
<dbReference type="Proteomes" id="UP000030760">
    <property type="component" value="Unassembled WGS sequence"/>
</dbReference>
<evidence type="ECO:0000313" key="2">
    <source>
        <dbReference type="EMBL" id="EMF55220.1"/>
    </source>
</evidence>
<evidence type="ECO:0000313" key="3">
    <source>
        <dbReference type="Proteomes" id="UP000030760"/>
    </source>
</evidence>
<proteinExistence type="predicted"/>
<gene>
    <name evidence="2" type="ORF">SBD_2533</name>
</gene>
<protein>
    <submittedName>
        <fullName evidence="2">Uncharacterized protein</fullName>
    </submittedName>
</protein>